<evidence type="ECO:0000313" key="2">
    <source>
        <dbReference type="Proteomes" id="UP001221366"/>
    </source>
</evidence>
<reference evidence="1 2" key="1">
    <citation type="submission" date="2023-03" db="EMBL/GenBank/DDBJ databases">
        <title>Muricauda XX sp. nov. and Muricauda XXX sp. nov., two novel species isolated from Okinawa Trough.</title>
        <authorList>
            <person name="Cao W."/>
            <person name="Deng X."/>
        </authorList>
    </citation>
    <scope>NUCLEOTIDE SEQUENCE [LARGE SCALE GENOMIC DNA]</scope>
    <source>
        <strain evidence="1 2">334s03</strain>
    </source>
</reference>
<accession>A0ABT5XXZ7</accession>
<keyword evidence="2" id="KW-1185">Reference proteome</keyword>
<evidence type="ECO:0000313" key="1">
    <source>
        <dbReference type="EMBL" id="MDF0716059.1"/>
    </source>
</evidence>
<dbReference type="SUPFAM" id="SSF81301">
    <property type="entry name" value="Nucleotidyltransferase"/>
    <property type="match status" value="1"/>
</dbReference>
<dbReference type="EMBL" id="JARFVB010000003">
    <property type="protein sequence ID" value="MDF0716059.1"/>
    <property type="molecule type" value="Genomic_DNA"/>
</dbReference>
<dbReference type="RefSeq" id="WP_275615298.1">
    <property type="nucleotide sequence ID" value="NZ_JARFVB010000003.1"/>
</dbReference>
<name>A0ABT5XXZ7_9FLAO</name>
<dbReference type="Proteomes" id="UP001221366">
    <property type="component" value="Unassembled WGS sequence"/>
</dbReference>
<protein>
    <submittedName>
        <fullName evidence="1">Nucleotidyltransferase</fullName>
    </submittedName>
</protein>
<organism evidence="1 2">
    <name type="scientific">Flagellimonas yonaguniensis</name>
    <dbReference type="NCBI Taxonomy" id="3031325"/>
    <lineage>
        <taxon>Bacteria</taxon>
        <taxon>Pseudomonadati</taxon>
        <taxon>Bacteroidota</taxon>
        <taxon>Flavobacteriia</taxon>
        <taxon>Flavobacteriales</taxon>
        <taxon>Flavobacteriaceae</taxon>
        <taxon>Flagellimonas</taxon>
    </lineage>
</organism>
<gene>
    <name evidence="1" type="ORF">PY092_07880</name>
</gene>
<dbReference type="InterPro" id="IPR043519">
    <property type="entry name" value="NT_sf"/>
</dbReference>
<proteinExistence type="predicted"/>
<comment type="caution">
    <text evidence="1">The sequence shown here is derived from an EMBL/GenBank/DDBJ whole genome shotgun (WGS) entry which is preliminary data.</text>
</comment>
<sequence length="319" mass="37273">MSLNKNNYLQQVLESYKMKHVSDLMENYIEKREIVKDALAEKFKDQIVTRAINSGSYAKHDAINTKFDLDICQPFKRNAFDTLEEMADAVFDFFNEEFEDDDLVAYATRKQRVSTGITFFIDGDEIQMDIVPGRELSAEDYLDTHRLNLYVRPKLLEPASTTQTNIQKHIDLVKGKSSEREIIRLLKVWKSNKNKKRVKSFFVELITIKAFEKCSDVPSDIWEKLEMVLEYIRDNIQTIRLEDPANSNNVVSNTMTDSEKEDLQRDIKQMLEMIESSGDNLKSYFPVNDEFFEEDEEERTDAALDIARSGIIQKPWCHF</sequence>
<dbReference type="Gene3D" id="1.10.1410.20">
    <property type="entry name" value="2'-5'-oligoadenylate synthetase 1, domain 2"/>
    <property type="match status" value="1"/>
</dbReference>
<dbReference type="Gene3D" id="3.30.460.10">
    <property type="entry name" value="Beta Polymerase, domain 2"/>
    <property type="match status" value="1"/>
</dbReference>